<evidence type="ECO:0000256" key="1">
    <source>
        <dbReference type="SAM" id="SignalP"/>
    </source>
</evidence>
<dbReference type="InterPro" id="IPR006311">
    <property type="entry name" value="TAT_signal"/>
</dbReference>
<dbReference type="InterPro" id="IPR036182">
    <property type="entry name" value="PCuAC_sf"/>
</dbReference>
<dbReference type="Pfam" id="PF04314">
    <property type="entry name" value="PCuAC"/>
    <property type="match status" value="1"/>
</dbReference>
<protein>
    <submittedName>
        <fullName evidence="2">Copper chaperone PCu(A)C</fullName>
    </submittedName>
</protein>
<dbReference type="PROSITE" id="PS51318">
    <property type="entry name" value="TAT"/>
    <property type="match status" value="1"/>
</dbReference>
<proteinExistence type="predicted"/>
<feature type="signal peptide" evidence="1">
    <location>
        <begin position="1"/>
        <end position="25"/>
    </location>
</feature>
<name>A0A437RQY4_9BURK</name>
<dbReference type="EMBL" id="SACR01000001">
    <property type="protein sequence ID" value="RVU49032.1"/>
    <property type="molecule type" value="Genomic_DNA"/>
</dbReference>
<dbReference type="PANTHER" id="PTHR36302">
    <property type="entry name" value="BLR7088 PROTEIN"/>
    <property type="match status" value="1"/>
</dbReference>
<evidence type="ECO:0000313" key="3">
    <source>
        <dbReference type="Proteomes" id="UP000285575"/>
    </source>
</evidence>
<dbReference type="AlphaFoldDB" id="A0A437RQY4"/>
<dbReference type="OrthoDB" id="9796962at2"/>
<dbReference type="InterPro" id="IPR007410">
    <property type="entry name" value="LpqE-like"/>
</dbReference>
<dbReference type="PANTHER" id="PTHR36302:SF1">
    <property type="entry name" value="COPPER CHAPERONE PCU(A)C"/>
    <property type="match status" value="1"/>
</dbReference>
<dbReference type="RefSeq" id="WP_128226673.1">
    <property type="nucleotide sequence ID" value="NZ_SACR01000001.1"/>
</dbReference>
<dbReference type="Gene3D" id="2.60.40.1890">
    <property type="entry name" value="PCu(A)C copper chaperone"/>
    <property type="match status" value="1"/>
</dbReference>
<gene>
    <name evidence="2" type="ORF">EOE66_00100</name>
</gene>
<organism evidence="2 3">
    <name type="scientific">Rubrivivax rivuli</name>
    <dbReference type="NCBI Taxonomy" id="1862385"/>
    <lineage>
        <taxon>Bacteria</taxon>
        <taxon>Pseudomonadati</taxon>
        <taxon>Pseudomonadota</taxon>
        <taxon>Betaproteobacteria</taxon>
        <taxon>Burkholderiales</taxon>
        <taxon>Sphaerotilaceae</taxon>
        <taxon>Rubrivivax</taxon>
    </lineage>
</organism>
<comment type="caution">
    <text evidence="2">The sequence shown here is derived from an EMBL/GenBank/DDBJ whole genome shotgun (WGS) entry which is preliminary data.</text>
</comment>
<accession>A0A437RQY4</accession>
<evidence type="ECO:0000313" key="2">
    <source>
        <dbReference type="EMBL" id="RVU49032.1"/>
    </source>
</evidence>
<reference evidence="2 3" key="1">
    <citation type="submission" date="2019-01" db="EMBL/GenBank/DDBJ databases">
        <authorList>
            <person name="Chen W.-M."/>
        </authorList>
    </citation>
    <scope>NUCLEOTIDE SEQUENCE [LARGE SCALE GENOMIC DNA]</scope>
    <source>
        <strain evidence="2 3">KYPY4</strain>
    </source>
</reference>
<dbReference type="Proteomes" id="UP000285575">
    <property type="component" value="Unassembled WGS sequence"/>
</dbReference>
<keyword evidence="3" id="KW-1185">Reference proteome</keyword>
<keyword evidence="1" id="KW-0732">Signal</keyword>
<dbReference type="SUPFAM" id="SSF110087">
    <property type="entry name" value="DR1885-like metal-binding protein"/>
    <property type="match status" value="1"/>
</dbReference>
<feature type="chain" id="PRO_5019446644" evidence="1">
    <location>
        <begin position="26"/>
        <end position="159"/>
    </location>
</feature>
<dbReference type="InterPro" id="IPR058248">
    <property type="entry name" value="Lxx211020-like"/>
</dbReference>
<sequence>MNTTRRTLLTAAACAALASPLAAWAQAGLKVEGAWARPTVQGQAAGGGFLKITGGAAGDRLVSGRTTVSSAVELHTMSMDGDVMRMRQVPGIDVPAGGTVELKPGGLHLMFMGLKQPLKAGETFPLTLRFEKAGEVKVDVKVSAQAPAGAAAGHGGHKH</sequence>